<dbReference type="SUPFAM" id="SSF75011">
    <property type="entry name" value="3-carboxy-cis,cis-mucoante lactonizing enzyme"/>
    <property type="match status" value="1"/>
</dbReference>
<dbReference type="AlphaFoldDB" id="A0AA40DQD5"/>
<keyword evidence="4" id="KW-1185">Reference proteome</keyword>
<accession>A0AA40DQD5</accession>
<feature type="domain" description="Pyrroloquinoline quinone-dependent pyranose dehydrogenase beta-propeller" evidence="2">
    <location>
        <begin position="304"/>
        <end position="354"/>
    </location>
</feature>
<feature type="transmembrane region" description="Helical" evidence="1">
    <location>
        <begin position="382"/>
        <end position="407"/>
    </location>
</feature>
<dbReference type="InterPro" id="IPR054539">
    <property type="entry name" value="Beta-prop_PDH"/>
</dbReference>
<evidence type="ECO:0000313" key="3">
    <source>
        <dbReference type="EMBL" id="KAK0709611.1"/>
    </source>
</evidence>
<keyword evidence="1" id="KW-0472">Membrane</keyword>
<gene>
    <name evidence="3" type="ORF">B0T26DRAFT_679002</name>
</gene>
<dbReference type="Proteomes" id="UP001172101">
    <property type="component" value="Unassembled WGS sequence"/>
</dbReference>
<evidence type="ECO:0000256" key="1">
    <source>
        <dbReference type="SAM" id="Phobius"/>
    </source>
</evidence>
<proteinExistence type="predicted"/>
<keyword evidence="1" id="KW-0812">Transmembrane</keyword>
<evidence type="ECO:0000313" key="4">
    <source>
        <dbReference type="Proteomes" id="UP001172101"/>
    </source>
</evidence>
<keyword evidence="1" id="KW-1133">Transmembrane helix</keyword>
<name>A0AA40DQD5_9PEZI</name>
<protein>
    <recommendedName>
        <fullName evidence="2">Pyrroloquinoline quinone-dependent pyranose dehydrogenase beta-propeller domain-containing protein</fullName>
    </recommendedName>
</protein>
<feature type="domain" description="Pyrroloquinoline quinone-dependent pyranose dehydrogenase beta-propeller" evidence="2">
    <location>
        <begin position="35"/>
        <end position="172"/>
    </location>
</feature>
<feature type="domain" description="Pyrroloquinoline quinone-dependent pyranose dehydrogenase beta-propeller" evidence="2">
    <location>
        <begin position="174"/>
        <end position="302"/>
    </location>
</feature>
<organism evidence="3 4">
    <name type="scientific">Lasiosphaeria miniovina</name>
    <dbReference type="NCBI Taxonomy" id="1954250"/>
    <lineage>
        <taxon>Eukaryota</taxon>
        <taxon>Fungi</taxon>
        <taxon>Dikarya</taxon>
        <taxon>Ascomycota</taxon>
        <taxon>Pezizomycotina</taxon>
        <taxon>Sordariomycetes</taxon>
        <taxon>Sordariomycetidae</taxon>
        <taxon>Sordariales</taxon>
        <taxon>Lasiosphaeriaceae</taxon>
        <taxon>Lasiosphaeria</taxon>
    </lineage>
</organism>
<dbReference type="GeneID" id="85323573"/>
<reference evidence="3" key="1">
    <citation type="submission" date="2023-06" db="EMBL/GenBank/DDBJ databases">
        <title>Genome-scale phylogeny and comparative genomics of the fungal order Sordariales.</title>
        <authorList>
            <consortium name="Lawrence Berkeley National Laboratory"/>
            <person name="Hensen N."/>
            <person name="Bonometti L."/>
            <person name="Westerberg I."/>
            <person name="Brannstrom I.O."/>
            <person name="Guillou S."/>
            <person name="Cros-Aarteil S."/>
            <person name="Calhoun S."/>
            <person name="Haridas S."/>
            <person name="Kuo A."/>
            <person name="Mondo S."/>
            <person name="Pangilinan J."/>
            <person name="Riley R."/>
            <person name="LaButti K."/>
            <person name="Andreopoulos B."/>
            <person name="Lipzen A."/>
            <person name="Chen C."/>
            <person name="Yanf M."/>
            <person name="Daum C."/>
            <person name="Ng V."/>
            <person name="Clum A."/>
            <person name="Steindorff A."/>
            <person name="Ohm R."/>
            <person name="Martin F."/>
            <person name="Silar P."/>
            <person name="Natvig D."/>
            <person name="Lalanne C."/>
            <person name="Gautier V."/>
            <person name="Ament-velasquez S.L."/>
            <person name="Kruys A."/>
            <person name="Hutchinson M.I."/>
            <person name="Powell A.J."/>
            <person name="Barry K."/>
            <person name="Miller A.N."/>
            <person name="Grigoriev I.V."/>
            <person name="Debuchy R."/>
            <person name="Gladieux P."/>
            <person name="Thoren M.H."/>
            <person name="Johannesson H."/>
        </authorList>
    </citation>
    <scope>NUCLEOTIDE SEQUENCE</scope>
    <source>
        <strain evidence="3">SMH2392-1A</strain>
    </source>
</reference>
<sequence length="408" mass="43298">MSRRRRAHQWWQLASRRSWPPPASVGPRASSSTPREGALLVVEQGKGIKRLTLSDNGGSCLTVAQTTTLVQNTDLTHSIELSQDGKTLFASISNEVFSWAYDVDTASVSSQRTIIQIMTNPDHISRTLLLSRKQPDLLLVSRGSGEKIDELAAHEPNGISQIRAFNLSALPQGAHPVTGGIYSVENSADQLSRSQTDIHQDNPGEELNFHGYLNGTAEDGQATNYGYPTCFALWKTDGFPDLASGMRVGSQFALDPKDDGACASNYTSPFQFSELTHPPFQAHTAPLDIKFNANGTLAYLSVISTAAVVDVLTNADTTACLGACFRPVGLAVDGDTGRVFMTSDSTGEIYAVQRLPGAGGLAAGPSSGASARLGLLWFDGGLLPLLGWTLVVSAVLGGGVMFAVPVFG</sequence>
<evidence type="ECO:0000259" key="2">
    <source>
        <dbReference type="Pfam" id="PF22807"/>
    </source>
</evidence>
<dbReference type="Pfam" id="PF22807">
    <property type="entry name" value="TrAA12"/>
    <property type="match status" value="3"/>
</dbReference>
<dbReference type="EMBL" id="JAUIRO010000006">
    <property type="protein sequence ID" value="KAK0709611.1"/>
    <property type="molecule type" value="Genomic_DNA"/>
</dbReference>
<comment type="caution">
    <text evidence="3">The sequence shown here is derived from an EMBL/GenBank/DDBJ whole genome shotgun (WGS) entry which is preliminary data.</text>
</comment>
<dbReference type="RefSeq" id="XP_060292915.1">
    <property type="nucleotide sequence ID" value="XM_060440303.1"/>
</dbReference>